<sequence length="625" mass="65913">MSDASFAAIDAGLADVLSLSEENARLRAMLAAAQAHAPAVKVLSPAEVDAANLATELATARAGQLQAERELQALRTSHPAVVAHAAEDKSSELDLLRSSLATLASELEAEKTRATEAEEQRREEESKVQTLRAKMEESRRALMRLQSESQRRASNDFASPMGPRRASTLDSVPRRRSSLGLPPQGLPIAVPVPVSGVGLGLAVESPSSNFANLSTSPSGKPSPLHRFAHRRGSASLSVNSDNREEEDRAAKLRDLRLGVTTTKVASRRGSLANGLPDFFGLGEFEFDADRKLSPGFSMGRHGSISEEMDPFERPPSAPLRLGGRNNSVAVFENWSRRSSTSSCGSYSFPPFATGSAAGDYSSQSSADGEERLLMQLEGLRIQLAESEEGRRASEHCVKVLKDFITTHPDGNISLPPLPTDSDSAEPPRRSSGSRWSIPRLSLGGSRSSSPAASTSPNLTTYTRRTSNNSSSSFSSTLPSATPNASSGAPIFGGFSFSALVSRSSTIVDGDTSPTMGGPTSKSGEFQSSFPSDASPQLQDAGEGADFSPARGSSSSTAPSLTSGSSSHSSRSTSPVENDEDDDEDLLDSHEPEIVLATAENFAFPATKGFLKESVRPMASGLGLGL</sequence>
<dbReference type="AlphaFoldDB" id="A0A1Y2EGR7"/>
<feature type="region of interest" description="Disordered" evidence="1">
    <location>
        <begin position="109"/>
        <end position="176"/>
    </location>
</feature>
<feature type="region of interest" description="Disordered" evidence="1">
    <location>
        <begin position="507"/>
        <end position="592"/>
    </location>
</feature>
<evidence type="ECO:0000256" key="1">
    <source>
        <dbReference type="SAM" id="MobiDB-lite"/>
    </source>
</evidence>
<evidence type="ECO:0000313" key="3">
    <source>
        <dbReference type="Proteomes" id="UP000193467"/>
    </source>
</evidence>
<organism evidence="2 3">
    <name type="scientific">Leucosporidium creatinivorum</name>
    <dbReference type="NCBI Taxonomy" id="106004"/>
    <lineage>
        <taxon>Eukaryota</taxon>
        <taxon>Fungi</taxon>
        <taxon>Dikarya</taxon>
        <taxon>Basidiomycota</taxon>
        <taxon>Pucciniomycotina</taxon>
        <taxon>Microbotryomycetes</taxon>
        <taxon>Leucosporidiales</taxon>
        <taxon>Leucosporidium</taxon>
    </lineage>
</organism>
<dbReference type="OrthoDB" id="2505754at2759"/>
<dbReference type="STRING" id="106004.A0A1Y2EGR7"/>
<accession>A0A1Y2EGR7</accession>
<dbReference type="Proteomes" id="UP000193467">
    <property type="component" value="Unassembled WGS sequence"/>
</dbReference>
<feature type="compositionally biased region" description="Polar residues" evidence="1">
    <location>
        <begin position="507"/>
        <end position="537"/>
    </location>
</feature>
<dbReference type="EMBL" id="MCGR01000055">
    <property type="protein sequence ID" value="ORY70607.1"/>
    <property type="molecule type" value="Genomic_DNA"/>
</dbReference>
<reference evidence="2 3" key="1">
    <citation type="submission" date="2016-07" db="EMBL/GenBank/DDBJ databases">
        <title>Pervasive Adenine N6-methylation of Active Genes in Fungi.</title>
        <authorList>
            <consortium name="DOE Joint Genome Institute"/>
            <person name="Mondo S.J."/>
            <person name="Dannebaum R.O."/>
            <person name="Kuo R.C."/>
            <person name="Labutti K."/>
            <person name="Haridas S."/>
            <person name="Kuo A."/>
            <person name="Salamov A."/>
            <person name="Ahrendt S.R."/>
            <person name="Lipzen A."/>
            <person name="Sullivan W."/>
            <person name="Andreopoulos W.B."/>
            <person name="Clum A."/>
            <person name="Lindquist E."/>
            <person name="Daum C."/>
            <person name="Ramamoorthy G.K."/>
            <person name="Gryganskyi A."/>
            <person name="Culley D."/>
            <person name="Magnuson J.K."/>
            <person name="James T.Y."/>
            <person name="O'Malley M.A."/>
            <person name="Stajich J.E."/>
            <person name="Spatafora J.W."/>
            <person name="Visel A."/>
            <person name="Grigoriev I.V."/>
        </authorList>
    </citation>
    <scope>NUCLEOTIDE SEQUENCE [LARGE SCALE GENOMIC DNA]</scope>
    <source>
        <strain evidence="2 3">62-1032</strain>
    </source>
</reference>
<name>A0A1Y2EGR7_9BASI</name>
<comment type="caution">
    <text evidence="2">The sequence shown here is derived from an EMBL/GenBank/DDBJ whole genome shotgun (WGS) entry which is preliminary data.</text>
</comment>
<gene>
    <name evidence="2" type="ORF">BCR35DRAFT_166736</name>
</gene>
<feature type="compositionally biased region" description="Low complexity" evidence="1">
    <location>
        <begin position="438"/>
        <end position="482"/>
    </location>
</feature>
<evidence type="ECO:0000313" key="2">
    <source>
        <dbReference type="EMBL" id="ORY70607.1"/>
    </source>
</evidence>
<feature type="region of interest" description="Disordered" evidence="1">
    <location>
        <begin position="407"/>
        <end position="484"/>
    </location>
</feature>
<feature type="compositionally biased region" description="Basic and acidic residues" evidence="1">
    <location>
        <begin position="109"/>
        <end position="140"/>
    </location>
</feature>
<feature type="region of interest" description="Disordered" evidence="1">
    <location>
        <begin position="212"/>
        <end position="247"/>
    </location>
</feature>
<feature type="compositionally biased region" description="Low complexity" evidence="1">
    <location>
        <begin position="547"/>
        <end position="574"/>
    </location>
</feature>
<feature type="compositionally biased region" description="Acidic residues" evidence="1">
    <location>
        <begin position="576"/>
        <end position="585"/>
    </location>
</feature>
<protein>
    <submittedName>
        <fullName evidence="2">Uncharacterized protein</fullName>
    </submittedName>
</protein>
<dbReference type="InParanoid" id="A0A1Y2EGR7"/>
<proteinExistence type="predicted"/>
<keyword evidence="3" id="KW-1185">Reference proteome</keyword>